<dbReference type="Pfam" id="PF00155">
    <property type="entry name" value="Aminotran_1_2"/>
    <property type="match status" value="1"/>
</dbReference>
<dbReference type="AlphaFoldDB" id="A0A840FC32"/>
<dbReference type="SUPFAM" id="SSF53383">
    <property type="entry name" value="PLP-dependent transferases"/>
    <property type="match status" value="1"/>
</dbReference>
<organism evidence="2 3">
    <name type="scientific">Sphingomonas jinjuensis</name>
    <dbReference type="NCBI Taxonomy" id="535907"/>
    <lineage>
        <taxon>Bacteria</taxon>
        <taxon>Pseudomonadati</taxon>
        <taxon>Pseudomonadota</taxon>
        <taxon>Alphaproteobacteria</taxon>
        <taxon>Sphingomonadales</taxon>
        <taxon>Sphingomonadaceae</taxon>
        <taxon>Sphingomonas</taxon>
    </lineage>
</organism>
<evidence type="ECO:0000259" key="1">
    <source>
        <dbReference type="Pfam" id="PF00155"/>
    </source>
</evidence>
<proteinExistence type="predicted"/>
<dbReference type="CDD" id="cd00609">
    <property type="entry name" value="AAT_like"/>
    <property type="match status" value="1"/>
</dbReference>
<dbReference type="Gene3D" id="3.40.640.10">
    <property type="entry name" value="Type I PLP-dependent aspartate aminotransferase-like (Major domain)"/>
    <property type="match status" value="1"/>
</dbReference>
<keyword evidence="3" id="KW-1185">Reference proteome</keyword>
<gene>
    <name evidence="2" type="ORF">GGQ80_003495</name>
</gene>
<dbReference type="InterPro" id="IPR015424">
    <property type="entry name" value="PyrdxlP-dep_Trfase"/>
</dbReference>
<name>A0A840FC32_9SPHN</name>
<evidence type="ECO:0000313" key="2">
    <source>
        <dbReference type="EMBL" id="MBB4155570.1"/>
    </source>
</evidence>
<dbReference type="Gene3D" id="3.90.1150.10">
    <property type="entry name" value="Aspartate Aminotransferase, domain 1"/>
    <property type="match status" value="1"/>
</dbReference>
<sequence length="385" mass="41111">MTAIEAMTGDSYAEWVRRTLMRMRESGGRIVPLFDSSVPEPRALLTDLVARSFAEPVTDRYASAFANGNPFVMAHLARAYGVGRDQLIATTGATGALSILYRALVTPGERILVETPGFDLFSRIGDLHGIAVDRFVRAAPDFALDVDAIAAALTPTTRLVVLSNLHNPSGAPCAHEAMVALARLAEARGVLVLVDEVYGDYADAATRPVPAMRLSPNIITISSLTKIYGLSSLRCGWIVGDAGVLAPVRTLVDRFEFGISNLAHAAAALVFDEQQLFDAWSRDCVAAARPIAEAALDEWRAAQLIEGELPTFGCIVFPRLIGIDDTLAFADWLAKRCGVVVAPGEYFGAPGHVRIGFARPPADLAYALDGLGEGLCAYRALKAVA</sequence>
<dbReference type="InterPro" id="IPR015422">
    <property type="entry name" value="PyrdxlP-dep_Trfase_small"/>
</dbReference>
<accession>A0A840FC32</accession>
<keyword evidence="2" id="KW-0032">Aminotransferase</keyword>
<dbReference type="InterPro" id="IPR004839">
    <property type="entry name" value="Aminotransferase_I/II_large"/>
</dbReference>
<protein>
    <submittedName>
        <fullName evidence="2">Aspartate/methionine/tyrosine aminotransferase</fullName>
    </submittedName>
</protein>
<dbReference type="GO" id="GO:0008483">
    <property type="term" value="F:transaminase activity"/>
    <property type="evidence" value="ECO:0007669"/>
    <property type="project" value="UniProtKB-KW"/>
</dbReference>
<dbReference type="PANTHER" id="PTHR43510">
    <property type="entry name" value="AMINOTRANSFERASE FUNCTION, HYPOTHETICAL (EUROFUNG)"/>
    <property type="match status" value="1"/>
</dbReference>
<dbReference type="InterPro" id="IPR015421">
    <property type="entry name" value="PyrdxlP-dep_Trfase_major"/>
</dbReference>
<dbReference type="RefSeq" id="WP_183987197.1">
    <property type="nucleotide sequence ID" value="NZ_JACIEV010000015.1"/>
</dbReference>
<evidence type="ECO:0000313" key="3">
    <source>
        <dbReference type="Proteomes" id="UP000529795"/>
    </source>
</evidence>
<dbReference type="Proteomes" id="UP000529795">
    <property type="component" value="Unassembled WGS sequence"/>
</dbReference>
<dbReference type="EMBL" id="JACIEV010000015">
    <property type="protein sequence ID" value="MBB4155570.1"/>
    <property type="molecule type" value="Genomic_DNA"/>
</dbReference>
<feature type="domain" description="Aminotransferase class I/classII large" evidence="1">
    <location>
        <begin position="75"/>
        <end position="370"/>
    </location>
</feature>
<keyword evidence="2" id="KW-0808">Transferase</keyword>
<comment type="caution">
    <text evidence="2">The sequence shown here is derived from an EMBL/GenBank/DDBJ whole genome shotgun (WGS) entry which is preliminary data.</text>
</comment>
<reference evidence="2 3" key="1">
    <citation type="submission" date="2020-08" db="EMBL/GenBank/DDBJ databases">
        <title>Genomic Encyclopedia of Type Strains, Phase IV (KMG-IV): sequencing the most valuable type-strain genomes for metagenomic binning, comparative biology and taxonomic classification.</title>
        <authorList>
            <person name="Goeker M."/>
        </authorList>
    </citation>
    <scope>NUCLEOTIDE SEQUENCE [LARGE SCALE GENOMIC DNA]</scope>
    <source>
        <strain evidence="2 3">YC6723</strain>
    </source>
</reference>
<dbReference type="GO" id="GO:0030170">
    <property type="term" value="F:pyridoxal phosphate binding"/>
    <property type="evidence" value="ECO:0007669"/>
    <property type="project" value="InterPro"/>
</dbReference>
<dbReference type="PANTHER" id="PTHR43510:SF1">
    <property type="entry name" value="AMINOTRANSFERASE FUNCTION, HYPOTHETICAL (EUROFUNG)"/>
    <property type="match status" value="1"/>
</dbReference>